<feature type="domain" description="Histidine kinase" evidence="14">
    <location>
        <begin position="256"/>
        <end position="474"/>
    </location>
</feature>
<dbReference type="AlphaFoldDB" id="A0A6P1MQS8"/>
<evidence type="ECO:0000256" key="5">
    <source>
        <dbReference type="ARBA" id="ARBA00022679"/>
    </source>
</evidence>
<organism evidence="15 16">
    <name type="scientific">Aminipila terrae</name>
    <dbReference type="NCBI Taxonomy" id="2697030"/>
    <lineage>
        <taxon>Bacteria</taxon>
        <taxon>Bacillati</taxon>
        <taxon>Bacillota</taxon>
        <taxon>Clostridia</taxon>
        <taxon>Peptostreptococcales</taxon>
        <taxon>Anaerovoracaceae</taxon>
        <taxon>Aminipila</taxon>
    </lineage>
</organism>
<evidence type="ECO:0000256" key="13">
    <source>
        <dbReference type="SAM" id="Phobius"/>
    </source>
</evidence>
<dbReference type="Gene3D" id="3.30.565.10">
    <property type="entry name" value="Histidine kinase-like ATPase, C-terminal domain"/>
    <property type="match status" value="1"/>
</dbReference>
<evidence type="ECO:0000256" key="8">
    <source>
        <dbReference type="ARBA" id="ARBA00022777"/>
    </source>
</evidence>
<dbReference type="EMBL" id="CP047591">
    <property type="protein sequence ID" value="QHI74016.1"/>
    <property type="molecule type" value="Genomic_DNA"/>
</dbReference>
<dbReference type="GO" id="GO:0000155">
    <property type="term" value="F:phosphorelay sensor kinase activity"/>
    <property type="evidence" value="ECO:0007669"/>
    <property type="project" value="InterPro"/>
</dbReference>
<dbReference type="SUPFAM" id="SSF55874">
    <property type="entry name" value="ATPase domain of HSP90 chaperone/DNA topoisomerase II/histidine kinase"/>
    <property type="match status" value="1"/>
</dbReference>
<dbReference type="InterPro" id="IPR052023">
    <property type="entry name" value="Histidine_kinase_KdpD"/>
</dbReference>
<evidence type="ECO:0000256" key="10">
    <source>
        <dbReference type="ARBA" id="ARBA00022989"/>
    </source>
</evidence>
<name>A0A6P1MQS8_9FIRM</name>
<dbReference type="PANTHER" id="PTHR45569">
    <property type="entry name" value="SENSOR PROTEIN KDPD"/>
    <property type="match status" value="1"/>
</dbReference>
<dbReference type="PRINTS" id="PR00344">
    <property type="entry name" value="BCTRLSENSOR"/>
</dbReference>
<dbReference type="InterPro" id="IPR038318">
    <property type="entry name" value="KdpD_sf"/>
</dbReference>
<keyword evidence="10 13" id="KW-1133">Transmembrane helix</keyword>
<dbReference type="FunFam" id="3.30.565.10:FF:000006">
    <property type="entry name" value="Sensor histidine kinase WalK"/>
    <property type="match status" value="1"/>
</dbReference>
<dbReference type="PANTHER" id="PTHR45569:SF1">
    <property type="entry name" value="SENSOR PROTEIN KDPD"/>
    <property type="match status" value="1"/>
</dbReference>
<dbReference type="Gene3D" id="1.20.120.620">
    <property type="entry name" value="Backbone structure of the membrane domain of e. Coli histidine kinase receptor kdpd"/>
    <property type="match status" value="1"/>
</dbReference>
<evidence type="ECO:0000256" key="11">
    <source>
        <dbReference type="ARBA" id="ARBA00023012"/>
    </source>
</evidence>
<dbReference type="Gene3D" id="1.10.287.130">
    <property type="match status" value="1"/>
</dbReference>
<dbReference type="KEGG" id="amic:Ami3637_14180"/>
<keyword evidence="4" id="KW-0597">Phosphoprotein</keyword>
<dbReference type="Pfam" id="PF02518">
    <property type="entry name" value="HATPase_c"/>
    <property type="match status" value="1"/>
</dbReference>
<dbReference type="InterPro" id="IPR036890">
    <property type="entry name" value="HATPase_C_sf"/>
</dbReference>
<proteinExistence type="predicted"/>
<evidence type="ECO:0000256" key="12">
    <source>
        <dbReference type="ARBA" id="ARBA00023136"/>
    </source>
</evidence>
<dbReference type="GO" id="GO:0005886">
    <property type="term" value="C:plasma membrane"/>
    <property type="evidence" value="ECO:0007669"/>
    <property type="project" value="TreeGrafter"/>
</dbReference>
<dbReference type="Pfam" id="PF13493">
    <property type="entry name" value="DUF4118"/>
    <property type="match status" value="1"/>
</dbReference>
<evidence type="ECO:0000256" key="4">
    <source>
        <dbReference type="ARBA" id="ARBA00022553"/>
    </source>
</evidence>
<keyword evidence="6 13" id="KW-0812">Transmembrane</keyword>
<evidence type="ECO:0000256" key="6">
    <source>
        <dbReference type="ARBA" id="ARBA00022692"/>
    </source>
</evidence>
<dbReference type="PROSITE" id="PS50109">
    <property type="entry name" value="HIS_KIN"/>
    <property type="match status" value="1"/>
</dbReference>
<comment type="subcellular location">
    <subcellularLocation>
        <location evidence="2">Membrane</location>
        <topology evidence="2">Multi-pass membrane protein</topology>
    </subcellularLocation>
</comment>
<dbReference type="InterPro" id="IPR004358">
    <property type="entry name" value="Sig_transdc_His_kin-like_C"/>
</dbReference>
<protein>
    <recommendedName>
        <fullName evidence="3">histidine kinase</fullName>
        <ecNumber evidence="3">2.7.13.3</ecNumber>
    </recommendedName>
</protein>
<evidence type="ECO:0000259" key="14">
    <source>
        <dbReference type="PROSITE" id="PS50109"/>
    </source>
</evidence>
<keyword evidence="5" id="KW-0808">Transferase</keyword>
<dbReference type="SMART" id="SM00387">
    <property type="entry name" value="HATPase_c"/>
    <property type="match status" value="1"/>
</dbReference>
<dbReference type="GO" id="GO:0005524">
    <property type="term" value="F:ATP binding"/>
    <property type="evidence" value="ECO:0007669"/>
    <property type="project" value="UniProtKB-KW"/>
</dbReference>
<dbReference type="InterPro" id="IPR025201">
    <property type="entry name" value="KdpD_TM"/>
</dbReference>
<feature type="transmembrane region" description="Helical" evidence="13">
    <location>
        <begin position="35"/>
        <end position="63"/>
    </location>
</feature>
<feature type="transmembrane region" description="Helical" evidence="13">
    <location>
        <begin position="83"/>
        <end position="102"/>
    </location>
</feature>
<keyword evidence="8" id="KW-0418">Kinase</keyword>
<dbReference type="CDD" id="cd00082">
    <property type="entry name" value="HisKA"/>
    <property type="match status" value="1"/>
</dbReference>
<feature type="transmembrane region" description="Helical" evidence="13">
    <location>
        <begin position="6"/>
        <end position="28"/>
    </location>
</feature>
<reference evidence="15 16" key="1">
    <citation type="submission" date="2020-01" db="EMBL/GenBank/DDBJ databases">
        <title>Genomic analysis of Aminipila sp. CBA3637.</title>
        <authorList>
            <person name="Kim Y.B."/>
            <person name="Roh S.W."/>
        </authorList>
    </citation>
    <scope>NUCLEOTIDE SEQUENCE [LARGE SCALE GENOMIC DNA]</scope>
    <source>
        <strain evidence="15 16">CBA3637</strain>
    </source>
</reference>
<evidence type="ECO:0000256" key="3">
    <source>
        <dbReference type="ARBA" id="ARBA00012438"/>
    </source>
</evidence>
<dbReference type="SMART" id="SM00388">
    <property type="entry name" value="HisKA"/>
    <property type="match status" value="1"/>
</dbReference>
<dbReference type="InterPro" id="IPR036097">
    <property type="entry name" value="HisK_dim/P_sf"/>
</dbReference>
<dbReference type="SUPFAM" id="SSF47384">
    <property type="entry name" value="Homodimeric domain of signal transducing histidine kinase"/>
    <property type="match status" value="1"/>
</dbReference>
<dbReference type="Pfam" id="PF00512">
    <property type="entry name" value="HisKA"/>
    <property type="match status" value="1"/>
</dbReference>
<evidence type="ECO:0000256" key="2">
    <source>
        <dbReference type="ARBA" id="ARBA00004141"/>
    </source>
</evidence>
<dbReference type="EC" id="2.7.13.3" evidence="3"/>
<gene>
    <name evidence="15" type="ORF">Ami3637_14180</name>
</gene>
<evidence type="ECO:0000313" key="16">
    <source>
        <dbReference type="Proteomes" id="UP000463883"/>
    </source>
</evidence>
<evidence type="ECO:0000313" key="15">
    <source>
        <dbReference type="EMBL" id="QHI74016.1"/>
    </source>
</evidence>
<keyword evidence="12 13" id="KW-0472">Membrane</keyword>
<dbReference type="CDD" id="cd00075">
    <property type="entry name" value="HATPase"/>
    <property type="match status" value="1"/>
</dbReference>
<keyword evidence="9" id="KW-0067">ATP-binding</keyword>
<dbReference type="Proteomes" id="UP000463883">
    <property type="component" value="Chromosome"/>
</dbReference>
<comment type="catalytic activity">
    <reaction evidence="1">
        <text>ATP + protein L-histidine = ADP + protein N-phospho-L-histidine.</text>
        <dbReference type="EC" id="2.7.13.3"/>
    </reaction>
</comment>
<sequence>MFAFRVLIIFVMLSVASVVGYIFTYMGLSETNVALVYILAILLITWAATGYITGIVASVIATFTFNYFFAKPYFSFSEDNVNYLMTFIIMIITSYITSTLTSKMKNNAFEARQKEAEATALYSLNTRLTCASDINDMAQISASAVSLSFDCEAECLCFYKSDKYKKIREKIENLETIYDEGEKFWDWPIYGNENPLGVIRIPSGKAKTMNEDQKSLLKVMIESIALAMDRWQASQKQMEADAEIVQERYRTNLLRSISHDLRTPLSGIIGTSEMLLDMINETDEKYQMIRGIYNEADWLHGLMENILSLTKLDDGRLTIEKQNEAVEEIVGGAVSHISRRFPDYEIKVKVPEELLLVPMDAKLIQQVLMNLLDNAVKHTPKEKEISVSVIEDKEESSAVFTVKDQGNGIKNEDVSIIFKPFYTSRGKLADAHRGTGLGLTICEAIVKAHGGQIEARNSSDGKGAEFIFTLPMEVKKNEKHEYKYSDSRR</sequence>
<keyword evidence="16" id="KW-1185">Reference proteome</keyword>
<keyword evidence="11" id="KW-0902">Two-component regulatory system</keyword>
<evidence type="ECO:0000256" key="9">
    <source>
        <dbReference type="ARBA" id="ARBA00022840"/>
    </source>
</evidence>
<accession>A0A6P1MQS8</accession>
<keyword evidence="7" id="KW-0547">Nucleotide-binding</keyword>
<evidence type="ECO:0000256" key="7">
    <source>
        <dbReference type="ARBA" id="ARBA00022741"/>
    </source>
</evidence>
<dbReference type="InterPro" id="IPR005467">
    <property type="entry name" value="His_kinase_dom"/>
</dbReference>
<dbReference type="InterPro" id="IPR003594">
    <property type="entry name" value="HATPase_dom"/>
</dbReference>
<dbReference type="InterPro" id="IPR003661">
    <property type="entry name" value="HisK_dim/P_dom"/>
</dbReference>
<evidence type="ECO:0000256" key="1">
    <source>
        <dbReference type="ARBA" id="ARBA00000085"/>
    </source>
</evidence>